<keyword evidence="1" id="KW-0547">Nucleotide-binding</keyword>
<dbReference type="PROSITE" id="PS50893">
    <property type="entry name" value="ABC_TRANSPORTER_2"/>
    <property type="match status" value="1"/>
</dbReference>
<dbReference type="PROSITE" id="PS00211">
    <property type="entry name" value="ABC_TRANSPORTER_1"/>
    <property type="match status" value="1"/>
</dbReference>
<sequence length="218" mass="24214">MIKVEHLTKKFNDKIIFNDINCNLESGKSYAIVGKSGAGKTTLLNLLSGLERPTAGEVKVADIKVNSKSRKKLYRDYFGFIFQNFGLIDTETVRQNLDLSFANQKLSKSAKETKMKNALSHVGLNKLQLKQKVYTLSGGEQQRVALARIILKSPKVIFADEPTGSLDAENGQVVLKTLLTGFDPAATIIIATHDQNVWQKCDYVIEINNSGIIIRDKI</sequence>
<protein>
    <submittedName>
        <fullName evidence="4">Bacteriocin export ABC transporter</fullName>
    </submittedName>
</protein>
<feature type="domain" description="ABC transporter" evidence="3">
    <location>
        <begin position="2"/>
        <end position="218"/>
    </location>
</feature>
<evidence type="ECO:0000313" key="4">
    <source>
        <dbReference type="EMBL" id="QYN53141.1"/>
    </source>
</evidence>
<dbReference type="Gene3D" id="3.40.50.300">
    <property type="entry name" value="P-loop containing nucleotide triphosphate hydrolases"/>
    <property type="match status" value="1"/>
</dbReference>
<evidence type="ECO:0000313" key="5">
    <source>
        <dbReference type="Proteomes" id="UP000826550"/>
    </source>
</evidence>
<dbReference type="Proteomes" id="UP000826550">
    <property type="component" value="Chromosome"/>
</dbReference>
<dbReference type="Pfam" id="PF00005">
    <property type="entry name" value="ABC_tran"/>
    <property type="match status" value="1"/>
</dbReference>
<organism evidence="4 5">
    <name type="scientific">Lactobacillus panisapium</name>
    <dbReference type="NCBI Taxonomy" id="2012495"/>
    <lineage>
        <taxon>Bacteria</taxon>
        <taxon>Bacillati</taxon>
        <taxon>Bacillota</taxon>
        <taxon>Bacilli</taxon>
        <taxon>Lactobacillales</taxon>
        <taxon>Lactobacillaceae</taxon>
        <taxon>Lactobacillus</taxon>
    </lineage>
</organism>
<dbReference type="InterPro" id="IPR017871">
    <property type="entry name" value="ABC_transporter-like_CS"/>
</dbReference>
<keyword evidence="5" id="KW-1185">Reference proteome</keyword>
<dbReference type="SUPFAM" id="SSF52540">
    <property type="entry name" value="P-loop containing nucleoside triphosphate hydrolases"/>
    <property type="match status" value="1"/>
</dbReference>
<evidence type="ECO:0000259" key="3">
    <source>
        <dbReference type="PROSITE" id="PS50893"/>
    </source>
</evidence>
<dbReference type="PANTHER" id="PTHR24220">
    <property type="entry name" value="IMPORT ATP-BINDING PROTEIN"/>
    <property type="match status" value="1"/>
</dbReference>
<reference evidence="4 5" key="1">
    <citation type="submission" date="2020-01" db="EMBL/GenBank/DDBJ databases">
        <title>Vast differences in strain-level diversity in the gut microbiota of two closely related honey bee species.</title>
        <authorList>
            <person name="Ellegaard K.M."/>
            <person name="Suenami S."/>
            <person name="Miyazaki R."/>
            <person name="Engel P."/>
        </authorList>
    </citation>
    <scope>NUCLEOTIDE SEQUENCE [LARGE SCALE GENOMIC DNA]</scope>
    <source>
        <strain evidence="4 5">ESL0416</strain>
    </source>
</reference>
<dbReference type="InterPro" id="IPR015854">
    <property type="entry name" value="ABC_transpr_LolD-like"/>
</dbReference>
<dbReference type="EMBL" id="CP048268">
    <property type="protein sequence ID" value="QYN53141.1"/>
    <property type="molecule type" value="Genomic_DNA"/>
</dbReference>
<dbReference type="PANTHER" id="PTHR24220:SF86">
    <property type="entry name" value="ABC TRANSPORTER ABCH.1"/>
    <property type="match status" value="1"/>
</dbReference>
<dbReference type="InterPro" id="IPR003593">
    <property type="entry name" value="AAA+_ATPase"/>
</dbReference>
<dbReference type="RefSeq" id="WP_220219924.1">
    <property type="nucleotide sequence ID" value="NZ_CP048268.1"/>
</dbReference>
<dbReference type="InterPro" id="IPR019895">
    <property type="entry name" value="L_ocin_972_ABC"/>
</dbReference>
<accession>A0ABX8W8E7</accession>
<evidence type="ECO:0000256" key="1">
    <source>
        <dbReference type="ARBA" id="ARBA00022741"/>
    </source>
</evidence>
<dbReference type="NCBIfam" id="TIGR03608">
    <property type="entry name" value="L_ocin_972_ABC"/>
    <property type="match status" value="1"/>
</dbReference>
<proteinExistence type="predicted"/>
<evidence type="ECO:0000256" key="2">
    <source>
        <dbReference type="ARBA" id="ARBA00022840"/>
    </source>
</evidence>
<dbReference type="InterPro" id="IPR027417">
    <property type="entry name" value="P-loop_NTPase"/>
</dbReference>
<dbReference type="InterPro" id="IPR003439">
    <property type="entry name" value="ABC_transporter-like_ATP-bd"/>
</dbReference>
<dbReference type="SMART" id="SM00382">
    <property type="entry name" value="AAA"/>
    <property type="match status" value="1"/>
</dbReference>
<keyword evidence="2" id="KW-0067">ATP-binding</keyword>
<name>A0ABX8W8E7_9LACO</name>
<gene>
    <name evidence="4" type="ORF">GYM71_06765</name>
</gene>